<keyword evidence="2 4" id="KW-0547">Nucleotide-binding</keyword>
<sequence>MTEPLPVPSRDPAAAPADDPAARKAMWRTRLLAARRAVAPADAAVAAEAARDHLLAALPPAPDAVVAGYWPMRGELDPRPVLTALRARGHPVALPVTPPPGAAPVLEFRLWDGDPAGLAAGPFKTRQPPVTAPAATPTWIVAPLLGFDRRGTRLGYGGGYYDRHLSGAGVVAIGYAFACQEVPLAAGGLPVEPHDIPLAAVVTETEVIRPQQTLADPGVTGGPD</sequence>
<proteinExistence type="inferred from homology"/>
<evidence type="ECO:0000256" key="5">
    <source>
        <dbReference type="RuleBase" id="RU361279"/>
    </source>
</evidence>
<keyword evidence="5" id="KW-0460">Magnesium</keyword>
<evidence type="ECO:0000256" key="6">
    <source>
        <dbReference type="SAM" id="MobiDB-lite"/>
    </source>
</evidence>
<comment type="similarity">
    <text evidence="1 5">Belongs to the 5-formyltetrahydrofolate cyclo-ligase family.</text>
</comment>
<gene>
    <name evidence="7" type="ORF">GGD88_001681</name>
</gene>
<reference evidence="7 8" key="1">
    <citation type="submission" date="2020-08" db="EMBL/GenBank/DDBJ databases">
        <title>Genome sequencing of Purple Non-Sulfur Bacteria from various extreme environments.</title>
        <authorList>
            <person name="Mayer M."/>
        </authorList>
    </citation>
    <scope>NUCLEOTIDE SEQUENCE [LARGE SCALE GENOMIC DNA]</scope>
    <source>
        <strain evidence="7 8">JA135</strain>
    </source>
</reference>
<dbReference type="EMBL" id="JACIGI010000011">
    <property type="protein sequence ID" value="MBB4285958.1"/>
    <property type="molecule type" value="Genomic_DNA"/>
</dbReference>
<dbReference type="AlphaFoldDB" id="A0A7W6WKS5"/>
<dbReference type="EC" id="6.3.3.2" evidence="5"/>
<feature type="binding site" evidence="4">
    <location>
        <begin position="24"/>
        <end position="28"/>
    </location>
    <ligand>
        <name>ATP</name>
        <dbReference type="ChEBI" id="CHEBI:30616"/>
    </ligand>
</feature>
<dbReference type="PANTHER" id="PTHR23407">
    <property type="entry name" value="ATPASE INHIBITOR/5-FORMYLTETRAHYDROFOLATE CYCLO-LIGASE"/>
    <property type="match status" value="1"/>
</dbReference>
<dbReference type="Pfam" id="PF01812">
    <property type="entry name" value="5-FTHF_cyc-lig"/>
    <property type="match status" value="1"/>
</dbReference>
<keyword evidence="8" id="KW-1185">Reference proteome</keyword>
<dbReference type="GO" id="GO:0005524">
    <property type="term" value="F:ATP binding"/>
    <property type="evidence" value="ECO:0007669"/>
    <property type="project" value="UniProtKB-KW"/>
</dbReference>
<keyword evidence="3 4" id="KW-0067">ATP-binding</keyword>
<organism evidence="7 8">
    <name type="scientific">Roseospira goensis</name>
    <dbReference type="NCBI Taxonomy" id="391922"/>
    <lineage>
        <taxon>Bacteria</taxon>
        <taxon>Pseudomonadati</taxon>
        <taxon>Pseudomonadota</taxon>
        <taxon>Alphaproteobacteria</taxon>
        <taxon>Rhodospirillales</taxon>
        <taxon>Rhodospirillaceae</taxon>
        <taxon>Roseospira</taxon>
    </lineage>
</organism>
<dbReference type="InterPro" id="IPR024185">
    <property type="entry name" value="FTHF_cligase-like_sf"/>
</dbReference>
<keyword evidence="7" id="KW-0436">Ligase</keyword>
<comment type="catalytic activity">
    <reaction evidence="5">
        <text>(6S)-5-formyl-5,6,7,8-tetrahydrofolate + ATP = (6R)-5,10-methenyltetrahydrofolate + ADP + phosphate</text>
        <dbReference type="Rhea" id="RHEA:10488"/>
        <dbReference type="ChEBI" id="CHEBI:30616"/>
        <dbReference type="ChEBI" id="CHEBI:43474"/>
        <dbReference type="ChEBI" id="CHEBI:57455"/>
        <dbReference type="ChEBI" id="CHEBI:57457"/>
        <dbReference type="ChEBI" id="CHEBI:456216"/>
        <dbReference type="EC" id="6.3.3.2"/>
    </reaction>
</comment>
<comment type="caution">
    <text evidence="7">The sequence shown here is derived from an EMBL/GenBank/DDBJ whole genome shotgun (WGS) entry which is preliminary data.</text>
</comment>
<dbReference type="PIRSF" id="PIRSF006806">
    <property type="entry name" value="FTHF_cligase"/>
    <property type="match status" value="1"/>
</dbReference>
<accession>A0A7W6WKS5</accession>
<dbReference type="NCBIfam" id="TIGR02727">
    <property type="entry name" value="MTHFS_bact"/>
    <property type="match status" value="1"/>
</dbReference>
<feature type="binding site" evidence="4">
    <location>
        <position position="75"/>
    </location>
    <ligand>
        <name>substrate</name>
    </ligand>
</feature>
<evidence type="ECO:0000313" key="7">
    <source>
        <dbReference type="EMBL" id="MBB4285958.1"/>
    </source>
</evidence>
<evidence type="ECO:0000256" key="4">
    <source>
        <dbReference type="PIRSR" id="PIRSR006806-1"/>
    </source>
</evidence>
<dbReference type="InterPro" id="IPR037171">
    <property type="entry name" value="NagB/RpiA_transferase-like"/>
</dbReference>
<keyword evidence="5" id="KW-0479">Metal-binding</keyword>
<name>A0A7W6WKS5_9PROT</name>
<feature type="binding site" evidence="4">
    <location>
        <begin position="153"/>
        <end position="161"/>
    </location>
    <ligand>
        <name>ATP</name>
        <dbReference type="ChEBI" id="CHEBI:30616"/>
    </ligand>
</feature>
<evidence type="ECO:0000256" key="2">
    <source>
        <dbReference type="ARBA" id="ARBA00022741"/>
    </source>
</evidence>
<dbReference type="RefSeq" id="WP_343056314.1">
    <property type="nucleotide sequence ID" value="NZ_JACIGI010000011.1"/>
</dbReference>
<evidence type="ECO:0000313" key="8">
    <source>
        <dbReference type="Proteomes" id="UP000555728"/>
    </source>
</evidence>
<dbReference type="GO" id="GO:0030272">
    <property type="term" value="F:5-formyltetrahydrofolate cyclo-ligase activity"/>
    <property type="evidence" value="ECO:0007669"/>
    <property type="project" value="UniProtKB-EC"/>
</dbReference>
<dbReference type="Gene3D" id="3.40.50.10420">
    <property type="entry name" value="NagB/RpiA/CoA transferase-like"/>
    <property type="match status" value="1"/>
</dbReference>
<dbReference type="GO" id="GO:0009396">
    <property type="term" value="P:folic acid-containing compound biosynthetic process"/>
    <property type="evidence" value="ECO:0007669"/>
    <property type="project" value="TreeGrafter"/>
</dbReference>
<dbReference type="GO" id="GO:0046872">
    <property type="term" value="F:metal ion binding"/>
    <property type="evidence" value="ECO:0007669"/>
    <property type="project" value="UniProtKB-KW"/>
</dbReference>
<feature type="region of interest" description="Disordered" evidence="6">
    <location>
        <begin position="1"/>
        <end position="21"/>
    </location>
</feature>
<dbReference type="GO" id="GO:0035999">
    <property type="term" value="P:tetrahydrofolate interconversion"/>
    <property type="evidence" value="ECO:0007669"/>
    <property type="project" value="TreeGrafter"/>
</dbReference>
<evidence type="ECO:0000256" key="1">
    <source>
        <dbReference type="ARBA" id="ARBA00010638"/>
    </source>
</evidence>
<evidence type="ECO:0000256" key="3">
    <source>
        <dbReference type="ARBA" id="ARBA00022840"/>
    </source>
</evidence>
<dbReference type="Proteomes" id="UP000555728">
    <property type="component" value="Unassembled WGS sequence"/>
</dbReference>
<protein>
    <recommendedName>
        <fullName evidence="5">5-formyltetrahydrofolate cyclo-ligase</fullName>
        <ecNumber evidence="5">6.3.3.2</ecNumber>
    </recommendedName>
</protein>
<dbReference type="PANTHER" id="PTHR23407:SF1">
    <property type="entry name" value="5-FORMYLTETRAHYDROFOLATE CYCLO-LIGASE"/>
    <property type="match status" value="1"/>
</dbReference>
<comment type="cofactor">
    <cofactor evidence="5">
        <name>Mg(2+)</name>
        <dbReference type="ChEBI" id="CHEBI:18420"/>
    </cofactor>
</comment>
<dbReference type="SUPFAM" id="SSF100950">
    <property type="entry name" value="NagB/RpiA/CoA transferase-like"/>
    <property type="match status" value="1"/>
</dbReference>
<dbReference type="InterPro" id="IPR002698">
    <property type="entry name" value="FTHF_cligase"/>
</dbReference>